<evidence type="ECO:0000313" key="2">
    <source>
        <dbReference type="Proteomes" id="UP000282971"/>
    </source>
</evidence>
<reference evidence="1 2" key="1">
    <citation type="submission" date="2019-01" db="EMBL/GenBank/DDBJ databases">
        <authorList>
            <person name="Chen W.-M."/>
        </authorList>
    </citation>
    <scope>NUCLEOTIDE SEQUENCE [LARGE SCALE GENOMIC DNA]</scope>
    <source>
        <strain evidence="1 2">CCP-7</strain>
    </source>
</reference>
<dbReference type="Proteomes" id="UP000282971">
    <property type="component" value="Unassembled WGS sequence"/>
</dbReference>
<dbReference type="GO" id="GO:0051301">
    <property type="term" value="P:cell division"/>
    <property type="evidence" value="ECO:0007669"/>
    <property type="project" value="UniProtKB-KW"/>
</dbReference>
<keyword evidence="1" id="KW-0131">Cell cycle</keyword>
<gene>
    <name evidence="1" type="ORF">EOD43_01445</name>
</gene>
<dbReference type="OrthoDB" id="9797575at2"/>
<dbReference type="InterPro" id="IPR042233">
    <property type="entry name" value="Cell_div_ZapA_N"/>
</dbReference>
<comment type="caution">
    <text evidence="1">The sequence shown here is derived from an EMBL/GenBank/DDBJ whole genome shotgun (WGS) entry which is preliminary data.</text>
</comment>
<dbReference type="Pfam" id="PF05164">
    <property type="entry name" value="ZapA"/>
    <property type="match status" value="1"/>
</dbReference>
<protein>
    <submittedName>
        <fullName evidence="1">Cell division protein ZapA</fullName>
    </submittedName>
</protein>
<organism evidence="1 2">
    <name type="scientific">Sphingomonas crocodyli</name>
    <dbReference type="NCBI Taxonomy" id="1979270"/>
    <lineage>
        <taxon>Bacteria</taxon>
        <taxon>Pseudomonadati</taxon>
        <taxon>Pseudomonadota</taxon>
        <taxon>Alphaproteobacteria</taxon>
        <taxon>Sphingomonadales</taxon>
        <taxon>Sphingomonadaceae</taxon>
        <taxon>Sphingomonas</taxon>
    </lineage>
</organism>
<name>A0A437M4L9_9SPHN</name>
<dbReference type="AlphaFoldDB" id="A0A437M4L9"/>
<dbReference type="RefSeq" id="WP_127740398.1">
    <property type="nucleotide sequence ID" value="NZ_SACN01000001.1"/>
</dbReference>
<dbReference type="EMBL" id="SACN01000001">
    <property type="protein sequence ID" value="RVT92617.1"/>
    <property type="molecule type" value="Genomic_DNA"/>
</dbReference>
<dbReference type="InterPro" id="IPR036192">
    <property type="entry name" value="Cell_div_ZapA-like_sf"/>
</dbReference>
<dbReference type="Gene3D" id="3.30.160.880">
    <property type="entry name" value="Cell division protein ZapA protomer, N-terminal domain"/>
    <property type="match status" value="1"/>
</dbReference>
<keyword evidence="1" id="KW-0132">Cell division</keyword>
<keyword evidence="2" id="KW-1185">Reference proteome</keyword>
<accession>A0A437M4L9</accession>
<proteinExistence type="predicted"/>
<dbReference type="SUPFAM" id="SSF102829">
    <property type="entry name" value="Cell division protein ZapA-like"/>
    <property type="match status" value="1"/>
</dbReference>
<dbReference type="InterPro" id="IPR007838">
    <property type="entry name" value="Cell_div_ZapA-like"/>
</dbReference>
<evidence type="ECO:0000313" key="1">
    <source>
        <dbReference type="EMBL" id="RVT92617.1"/>
    </source>
</evidence>
<sequence>MAEVDVAVGGRRYKLACRDGEEDQLRALASMVDRKAGDITRAIGDMTEARVLLMSAILLADELNDAKSHQTAPAAAPQPAELDPGYAQAIERIAERMERLADRLNSDA</sequence>